<dbReference type="Proteomes" id="UP001163321">
    <property type="component" value="Chromosome 1"/>
</dbReference>
<proteinExistence type="predicted"/>
<evidence type="ECO:0000313" key="1">
    <source>
        <dbReference type="EMBL" id="KAI9922592.1"/>
    </source>
</evidence>
<dbReference type="EMBL" id="CM047580">
    <property type="protein sequence ID" value="KAI9922592.1"/>
    <property type="molecule type" value="Genomic_DNA"/>
</dbReference>
<keyword evidence="2" id="KW-1185">Reference proteome</keyword>
<gene>
    <name evidence="1" type="ORF">PsorP6_001895</name>
</gene>
<protein>
    <submittedName>
        <fullName evidence="1">Uncharacterized protein</fullName>
    </submittedName>
</protein>
<evidence type="ECO:0000313" key="2">
    <source>
        <dbReference type="Proteomes" id="UP001163321"/>
    </source>
</evidence>
<name>A0ACC0WVI2_9STRA</name>
<comment type="caution">
    <text evidence="1">The sequence shown here is derived from an EMBL/GenBank/DDBJ whole genome shotgun (WGS) entry which is preliminary data.</text>
</comment>
<organism evidence="1 2">
    <name type="scientific">Peronosclerospora sorghi</name>
    <dbReference type="NCBI Taxonomy" id="230839"/>
    <lineage>
        <taxon>Eukaryota</taxon>
        <taxon>Sar</taxon>
        <taxon>Stramenopiles</taxon>
        <taxon>Oomycota</taxon>
        <taxon>Peronosporomycetes</taxon>
        <taxon>Peronosporales</taxon>
        <taxon>Peronosporaceae</taxon>
        <taxon>Peronosclerospora</taxon>
    </lineage>
</organism>
<sequence length="66" mass="7718">MRMRLTEKPKRSGGGKRGRTRVVISGKMEQEREKRPRCIDLCEPSQRGGFTRYDFVSQVDLKDCRT</sequence>
<accession>A0ACC0WVI2</accession>
<reference evidence="1 2" key="1">
    <citation type="journal article" date="2022" name="bioRxiv">
        <title>The genome of the oomycete Peronosclerospora sorghi, a cosmopolitan pathogen of maize and sorghum, is inflated with dispersed pseudogenes.</title>
        <authorList>
            <person name="Fletcher K."/>
            <person name="Martin F."/>
            <person name="Isakeit T."/>
            <person name="Cavanaugh K."/>
            <person name="Magill C."/>
            <person name="Michelmore R."/>
        </authorList>
    </citation>
    <scope>NUCLEOTIDE SEQUENCE [LARGE SCALE GENOMIC DNA]</scope>
    <source>
        <strain evidence="1">P6</strain>
    </source>
</reference>